<dbReference type="EMBL" id="AUZX01010052">
    <property type="protein sequence ID" value="EQD49355.1"/>
    <property type="molecule type" value="Genomic_DNA"/>
</dbReference>
<dbReference type="Pfam" id="PF13563">
    <property type="entry name" value="2_5_RNA_ligase2"/>
    <property type="match status" value="1"/>
</dbReference>
<dbReference type="HAMAP" id="MF_01940">
    <property type="entry name" value="RNA_CPDase"/>
    <property type="match status" value="1"/>
</dbReference>
<dbReference type="GO" id="GO:0016874">
    <property type="term" value="F:ligase activity"/>
    <property type="evidence" value="ECO:0007669"/>
    <property type="project" value="UniProtKB-KW"/>
</dbReference>
<reference evidence="2" key="2">
    <citation type="journal article" date="2014" name="ISME J.">
        <title>Microbial stratification in low pH oxic and suboxic macroscopic growths along an acid mine drainage.</title>
        <authorList>
            <person name="Mendez-Garcia C."/>
            <person name="Mesa V."/>
            <person name="Sprenger R.R."/>
            <person name="Richter M."/>
            <person name="Diez M.S."/>
            <person name="Solano J."/>
            <person name="Bargiela R."/>
            <person name="Golyshina O.V."/>
            <person name="Manteca A."/>
            <person name="Ramos J.L."/>
            <person name="Gallego J.R."/>
            <person name="Llorente I."/>
            <person name="Martins Dos Santos V.A."/>
            <person name="Jensen O.N."/>
            <person name="Pelaez A.I."/>
            <person name="Sanchez J."/>
            <person name="Ferrer M."/>
        </authorList>
    </citation>
    <scope>NUCLEOTIDE SEQUENCE</scope>
</reference>
<name>T1B534_9ZZZZ</name>
<dbReference type="Gene3D" id="3.90.1140.10">
    <property type="entry name" value="Cyclic phosphodiesterase"/>
    <property type="match status" value="1"/>
</dbReference>
<accession>T1B534</accession>
<organism evidence="2">
    <name type="scientific">mine drainage metagenome</name>
    <dbReference type="NCBI Taxonomy" id="410659"/>
    <lineage>
        <taxon>unclassified sequences</taxon>
        <taxon>metagenomes</taxon>
        <taxon>ecological metagenomes</taxon>
    </lineage>
</organism>
<sequence length="213" mass="23160">GRFSGSWNASMSDEHYFLALWPDCARALEIERLTRPFWESIPNARPVSPPNYHLTLAFLGSLPPEAPGAIAALVDPLKPPGFDLMLKRLGWFRQAEILYFAPSVIPDALGALAATLQSRLADAGFRRGRDGSATPEPFVPHVTLARSVREWTGGRPAPGLGWSVNRLCLARSHPGCDYEILSEWRLSGLEDGAECGIIMGQDQTSNAGSPHDG</sequence>
<dbReference type="GO" id="GO:0004113">
    <property type="term" value="F:2',3'-cyclic-nucleotide 3'-phosphodiesterase activity"/>
    <property type="evidence" value="ECO:0007669"/>
    <property type="project" value="InterPro"/>
</dbReference>
<dbReference type="GO" id="GO:0008664">
    <property type="term" value="F:RNA 2',3'-cyclic 3'-phosphodiesterase activity"/>
    <property type="evidence" value="ECO:0007669"/>
    <property type="project" value="InterPro"/>
</dbReference>
<dbReference type="AlphaFoldDB" id="T1B534"/>
<comment type="caution">
    <text evidence="2">The sequence shown here is derived from an EMBL/GenBank/DDBJ whole genome shotgun (WGS) entry which is preliminary data.</text>
</comment>
<dbReference type="InterPro" id="IPR009097">
    <property type="entry name" value="Cyclic_Pdiesterase"/>
</dbReference>
<evidence type="ECO:0000256" key="1">
    <source>
        <dbReference type="ARBA" id="ARBA00022801"/>
    </source>
</evidence>
<protein>
    <submittedName>
        <fullName evidence="2">2',5' RNA ligase</fullName>
    </submittedName>
</protein>
<gene>
    <name evidence="2" type="ORF">B1A_13714</name>
</gene>
<dbReference type="PANTHER" id="PTHR35561">
    <property type="entry name" value="RNA 2',3'-CYCLIC PHOSPHODIESTERASE"/>
    <property type="match status" value="1"/>
</dbReference>
<feature type="non-terminal residue" evidence="2">
    <location>
        <position position="1"/>
    </location>
</feature>
<dbReference type="PANTHER" id="PTHR35561:SF1">
    <property type="entry name" value="RNA 2',3'-CYCLIC PHOSPHODIESTERASE"/>
    <property type="match status" value="1"/>
</dbReference>
<keyword evidence="2" id="KW-0436">Ligase</keyword>
<evidence type="ECO:0000313" key="2">
    <source>
        <dbReference type="EMBL" id="EQD49355.1"/>
    </source>
</evidence>
<keyword evidence="1" id="KW-0378">Hydrolase</keyword>
<dbReference type="NCBIfam" id="TIGR02258">
    <property type="entry name" value="2_5_ligase"/>
    <property type="match status" value="1"/>
</dbReference>
<proteinExistence type="inferred from homology"/>
<reference evidence="2" key="1">
    <citation type="submission" date="2013-08" db="EMBL/GenBank/DDBJ databases">
        <authorList>
            <person name="Mendez C."/>
            <person name="Richter M."/>
            <person name="Ferrer M."/>
            <person name="Sanchez J."/>
        </authorList>
    </citation>
    <scope>NUCLEOTIDE SEQUENCE</scope>
</reference>
<dbReference type="SUPFAM" id="SSF55144">
    <property type="entry name" value="LigT-like"/>
    <property type="match status" value="1"/>
</dbReference>
<dbReference type="InterPro" id="IPR004175">
    <property type="entry name" value="RNA_CPDase"/>
</dbReference>